<keyword evidence="3" id="KW-1185">Reference proteome</keyword>
<feature type="region of interest" description="Disordered" evidence="1">
    <location>
        <begin position="1"/>
        <end position="41"/>
    </location>
</feature>
<evidence type="ECO:0000313" key="3">
    <source>
        <dbReference type="Proteomes" id="UP000230750"/>
    </source>
</evidence>
<name>A0A2G8JKK4_STIJA</name>
<dbReference type="GO" id="GO:0000993">
    <property type="term" value="F:RNA polymerase II complex binding"/>
    <property type="evidence" value="ECO:0007669"/>
    <property type="project" value="TreeGrafter"/>
</dbReference>
<organism evidence="2 3">
    <name type="scientific">Stichopus japonicus</name>
    <name type="common">Sea cucumber</name>
    <dbReference type="NCBI Taxonomy" id="307972"/>
    <lineage>
        <taxon>Eukaryota</taxon>
        <taxon>Metazoa</taxon>
        <taxon>Echinodermata</taxon>
        <taxon>Eleutherozoa</taxon>
        <taxon>Echinozoa</taxon>
        <taxon>Holothuroidea</taxon>
        <taxon>Aspidochirotacea</taxon>
        <taxon>Aspidochirotida</taxon>
        <taxon>Stichopodidae</taxon>
        <taxon>Apostichopus</taxon>
    </lineage>
</organism>
<evidence type="ECO:0000256" key="1">
    <source>
        <dbReference type="SAM" id="MobiDB-lite"/>
    </source>
</evidence>
<dbReference type="Proteomes" id="UP000230750">
    <property type="component" value="Unassembled WGS sequence"/>
</dbReference>
<accession>A0A2G8JKK4</accession>
<reference evidence="2 3" key="1">
    <citation type="journal article" date="2017" name="PLoS Biol.">
        <title>The sea cucumber genome provides insights into morphological evolution and visceral regeneration.</title>
        <authorList>
            <person name="Zhang X."/>
            <person name="Sun L."/>
            <person name="Yuan J."/>
            <person name="Sun Y."/>
            <person name="Gao Y."/>
            <person name="Zhang L."/>
            <person name="Li S."/>
            <person name="Dai H."/>
            <person name="Hamel J.F."/>
            <person name="Liu C."/>
            <person name="Yu Y."/>
            <person name="Liu S."/>
            <person name="Lin W."/>
            <person name="Guo K."/>
            <person name="Jin S."/>
            <person name="Xu P."/>
            <person name="Storey K.B."/>
            <person name="Huan P."/>
            <person name="Zhang T."/>
            <person name="Zhou Y."/>
            <person name="Zhang J."/>
            <person name="Lin C."/>
            <person name="Li X."/>
            <person name="Xing L."/>
            <person name="Huo D."/>
            <person name="Sun M."/>
            <person name="Wang L."/>
            <person name="Mercier A."/>
            <person name="Li F."/>
            <person name="Yang H."/>
            <person name="Xiang J."/>
        </authorList>
    </citation>
    <scope>NUCLEOTIDE SEQUENCE [LARGE SCALE GENOMIC DNA]</scope>
    <source>
        <strain evidence="2">Shaxun</strain>
        <tissue evidence="2">Muscle</tissue>
    </source>
</reference>
<comment type="caution">
    <text evidence="2">The sequence shown here is derived from an EMBL/GenBank/DDBJ whole genome shotgun (WGS) entry which is preliminary data.</text>
</comment>
<dbReference type="STRING" id="307972.A0A2G8JKK4"/>
<dbReference type="InterPro" id="IPR018610">
    <property type="entry name" value="UVSSA"/>
</dbReference>
<dbReference type="GO" id="GO:0009411">
    <property type="term" value="P:response to UV"/>
    <property type="evidence" value="ECO:0007669"/>
    <property type="project" value="InterPro"/>
</dbReference>
<dbReference type="GO" id="GO:0005694">
    <property type="term" value="C:chromosome"/>
    <property type="evidence" value="ECO:0007669"/>
    <property type="project" value="TreeGrafter"/>
</dbReference>
<proteinExistence type="predicted"/>
<dbReference type="AlphaFoldDB" id="A0A2G8JKK4"/>
<feature type="compositionally biased region" description="Basic residues" evidence="1">
    <location>
        <begin position="1"/>
        <end position="27"/>
    </location>
</feature>
<sequence length="85" mass="9579">MDLTVKKGKGRKGGRKGKGKKGKKGAKKYPGLTDLTKRTNTSRTRLGKQVFNKSTLKRVNAKLSALDNRRVRDKFSNQFHYALSQ</sequence>
<dbReference type="PANTHER" id="PTHR28670">
    <property type="entry name" value="UV-STIMULATED SCAFFOLD PROTEIN A"/>
    <property type="match status" value="1"/>
</dbReference>
<protein>
    <submittedName>
        <fullName evidence="2">Putative UV-stimulated scaffold protein A-like</fullName>
    </submittedName>
</protein>
<evidence type="ECO:0000313" key="2">
    <source>
        <dbReference type="EMBL" id="PIK36267.1"/>
    </source>
</evidence>
<dbReference type="GO" id="GO:0006283">
    <property type="term" value="P:transcription-coupled nucleotide-excision repair"/>
    <property type="evidence" value="ECO:0007669"/>
    <property type="project" value="TreeGrafter"/>
</dbReference>
<gene>
    <name evidence="2" type="ORF">BSL78_26894</name>
</gene>
<dbReference type="PANTHER" id="PTHR28670:SF1">
    <property type="entry name" value="UV-STIMULATED SCAFFOLD PROTEIN A"/>
    <property type="match status" value="1"/>
</dbReference>
<dbReference type="OrthoDB" id="5594015at2759"/>
<dbReference type="EMBL" id="MRZV01001705">
    <property type="protein sequence ID" value="PIK36267.1"/>
    <property type="molecule type" value="Genomic_DNA"/>
</dbReference>